<gene>
    <name evidence="11" type="ORF">E2562_008142</name>
</gene>
<evidence type="ECO:0000256" key="6">
    <source>
        <dbReference type="ARBA" id="ARBA00022989"/>
    </source>
</evidence>
<evidence type="ECO:0000256" key="9">
    <source>
        <dbReference type="SAM" id="Phobius"/>
    </source>
</evidence>
<dbReference type="InterPro" id="IPR013210">
    <property type="entry name" value="LRR_N_plant-typ"/>
</dbReference>
<dbReference type="AlphaFoldDB" id="A0A6G1CD59"/>
<evidence type="ECO:0000256" key="2">
    <source>
        <dbReference type="ARBA" id="ARBA00022614"/>
    </source>
</evidence>
<evidence type="ECO:0000256" key="1">
    <source>
        <dbReference type="ARBA" id="ARBA00004479"/>
    </source>
</evidence>
<proteinExistence type="predicted"/>
<dbReference type="PANTHER" id="PTHR48063">
    <property type="entry name" value="LRR RECEPTOR-LIKE KINASE"/>
    <property type="match status" value="1"/>
</dbReference>
<evidence type="ECO:0000259" key="10">
    <source>
        <dbReference type="Pfam" id="PF08263"/>
    </source>
</evidence>
<accession>A0A6G1CD59</accession>
<keyword evidence="6 9" id="KW-1133">Transmembrane helix</keyword>
<keyword evidence="7 9" id="KW-0472">Membrane</keyword>
<organism evidence="11 12">
    <name type="scientific">Oryza meyeriana var. granulata</name>
    <dbReference type="NCBI Taxonomy" id="110450"/>
    <lineage>
        <taxon>Eukaryota</taxon>
        <taxon>Viridiplantae</taxon>
        <taxon>Streptophyta</taxon>
        <taxon>Embryophyta</taxon>
        <taxon>Tracheophyta</taxon>
        <taxon>Spermatophyta</taxon>
        <taxon>Magnoliopsida</taxon>
        <taxon>Liliopsida</taxon>
        <taxon>Poales</taxon>
        <taxon>Poaceae</taxon>
        <taxon>BOP clade</taxon>
        <taxon>Oryzoideae</taxon>
        <taxon>Oryzeae</taxon>
        <taxon>Oryzinae</taxon>
        <taxon>Oryza</taxon>
        <taxon>Oryza meyeriana</taxon>
    </lineage>
</organism>
<keyword evidence="12" id="KW-1185">Reference proteome</keyword>
<dbReference type="Pfam" id="PF08263">
    <property type="entry name" value="LRRNT_2"/>
    <property type="match status" value="1"/>
</dbReference>
<dbReference type="InterPro" id="IPR046956">
    <property type="entry name" value="RLP23-like"/>
</dbReference>
<keyword evidence="5" id="KW-0677">Repeat</keyword>
<name>A0A6G1CD59_9ORYZ</name>
<evidence type="ECO:0000256" key="4">
    <source>
        <dbReference type="ARBA" id="ARBA00022729"/>
    </source>
</evidence>
<evidence type="ECO:0000256" key="8">
    <source>
        <dbReference type="ARBA" id="ARBA00023180"/>
    </source>
</evidence>
<evidence type="ECO:0000256" key="7">
    <source>
        <dbReference type="ARBA" id="ARBA00023136"/>
    </source>
</evidence>
<reference evidence="11 12" key="1">
    <citation type="submission" date="2019-11" db="EMBL/GenBank/DDBJ databases">
        <title>Whole genome sequence of Oryza granulata.</title>
        <authorList>
            <person name="Li W."/>
        </authorList>
    </citation>
    <scope>NUCLEOTIDE SEQUENCE [LARGE SCALE GENOMIC DNA]</scope>
    <source>
        <strain evidence="12">cv. Menghai</strain>
        <tissue evidence="11">Leaf</tissue>
    </source>
</reference>
<evidence type="ECO:0000256" key="5">
    <source>
        <dbReference type="ARBA" id="ARBA00022737"/>
    </source>
</evidence>
<protein>
    <recommendedName>
        <fullName evidence="10">Leucine-rich repeat-containing N-terminal plant-type domain-containing protein</fullName>
    </recommendedName>
</protein>
<feature type="transmembrane region" description="Helical" evidence="9">
    <location>
        <begin position="92"/>
        <end position="113"/>
    </location>
</feature>
<sequence>MRWRREAVAQSLEHDNNGGGTAFAAARGARHGAATPAELVRAAGATRHDGKKAKDVGVVPGRGEPNSQFFSNTHTYTMAAVPKFSMHEARAICFLLITAASVTATMTASYVVAGESNSSCIIAERAALLSFKADITSDPANRLGSWRGHDCCSWSGVSCSSRTGHVVKLDLRNNYLLRHLDLSANILGGAGVPVPEFLGSLKRLRILSGNQLDTLSTDEPASIYVGNPGLCGHPLPKLCPGDEPTQGGPIRWPEDDTTVLELTVVQKADIVRTTPPAARAMQSEFRTIWVLRPVKKFRLRIRCQKLNMRKQKYPNLSRQHIIRICHHLHHSSMIIST</sequence>
<dbReference type="InterPro" id="IPR032675">
    <property type="entry name" value="LRR_dom_sf"/>
</dbReference>
<comment type="subcellular location">
    <subcellularLocation>
        <location evidence="1">Membrane</location>
        <topology evidence="1">Single-pass type I membrane protein</topology>
    </subcellularLocation>
</comment>
<dbReference type="GO" id="GO:0016020">
    <property type="term" value="C:membrane"/>
    <property type="evidence" value="ECO:0007669"/>
    <property type="project" value="UniProtKB-SubCell"/>
</dbReference>
<feature type="domain" description="Leucine-rich repeat-containing N-terminal plant-type" evidence="10">
    <location>
        <begin position="124"/>
        <end position="160"/>
    </location>
</feature>
<dbReference type="Proteomes" id="UP000479710">
    <property type="component" value="Unassembled WGS sequence"/>
</dbReference>
<dbReference type="Gene3D" id="3.80.10.10">
    <property type="entry name" value="Ribonuclease Inhibitor"/>
    <property type="match status" value="1"/>
</dbReference>
<dbReference type="SUPFAM" id="SSF52058">
    <property type="entry name" value="L domain-like"/>
    <property type="match status" value="1"/>
</dbReference>
<dbReference type="PANTHER" id="PTHR48063:SF108">
    <property type="entry name" value="LEUCINE-RICH REPEAT-CONTAINING N-TERMINAL PLANT-TYPE DOMAIN-CONTAINING PROTEIN"/>
    <property type="match status" value="1"/>
</dbReference>
<keyword evidence="4" id="KW-0732">Signal</keyword>
<keyword evidence="3 9" id="KW-0812">Transmembrane</keyword>
<dbReference type="EMBL" id="SPHZ02000009">
    <property type="protein sequence ID" value="KAF0898555.1"/>
    <property type="molecule type" value="Genomic_DNA"/>
</dbReference>
<evidence type="ECO:0000313" key="11">
    <source>
        <dbReference type="EMBL" id="KAF0898555.1"/>
    </source>
</evidence>
<dbReference type="OrthoDB" id="1600340at2759"/>
<evidence type="ECO:0000256" key="3">
    <source>
        <dbReference type="ARBA" id="ARBA00022692"/>
    </source>
</evidence>
<keyword evidence="2" id="KW-0433">Leucine-rich repeat</keyword>
<evidence type="ECO:0000313" key="12">
    <source>
        <dbReference type="Proteomes" id="UP000479710"/>
    </source>
</evidence>
<keyword evidence="8" id="KW-0325">Glycoprotein</keyword>
<comment type="caution">
    <text evidence="11">The sequence shown here is derived from an EMBL/GenBank/DDBJ whole genome shotgun (WGS) entry which is preliminary data.</text>
</comment>